<keyword evidence="3" id="KW-1185">Reference proteome</keyword>
<protein>
    <submittedName>
        <fullName evidence="2">Extensin-like protein</fullName>
    </submittedName>
</protein>
<accession>A0AAD7PS67</accession>
<gene>
    <name evidence="2" type="ORF">O6P43_015143</name>
</gene>
<dbReference type="AlphaFoldDB" id="A0AAD7PS67"/>
<sequence>MAVDESFKKPGAVPFKWEVKPGIPKLEEQLSDKLHRSLSQTLRPPPASTGSHYYFPPTMSQSRSLRSKSQIRSDRWRFVLPNKTRPDPVSHNPSGCFISSLLGILLNKKMQRRMPKPDYTSDLETPTRWSVSSRKSVSSSSSSHSSNQLSHRPVNYAE</sequence>
<feature type="compositionally biased region" description="Polar residues" evidence="1">
    <location>
        <begin position="58"/>
        <end position="69"/>
    </location>
</feature>
<feature type="region of interest" description="Disordered" evidence="1">
    <location>
        <begin position="113"/>
        <end position="158"/>
    </location>
</feature>
<dbReference type="EMBL" id="JARAOO010000006">
    <property type="protein sequence ID" value="KAJ7965517.1"/>
    <property type="molecule type" value="Genomic_DNA"/>
</dbReference>
<dbReference type="Proteomes" id="UP001163823">
    <property type="component" value="Chromosome 6"/>
</dbReference>
<evidence type="ECO:0000313" key="2">
    <source>
        <dbReference type="EMBL" id="KAJ7965517.1"/>
    </source>
</evidence>
<feature type="compositionally biased region" description="Low complexity" evidence="1">
    <location>
        <begin position="130"/>
        <end position="146"/>
    </location>
</feature>
<evidence type="ECO:0000313" key="3">
    <source>
        <dbReference type="Proteomes" id="UP001163823"/>
    </source>
</evidence>
<reference evidence="2" key="1">
    <citation type="journal article" date="2023" name="Science">
        <title>Elucidation of the pathway for biosynthesis of saponin adjuvants from the soapbark tree.</title>
        <authorList>
            <person name="Reed J."/>
            <person name="Orme A."/>
            <person name="El-Demerdash A."/>
            <person name="Owen C."/>
            <person name="Martin L.B.B."/>
            <person name="Misra R.C."/>
            <person name="Kikuchi S."/>
            <person name="Rejzek M."/>
            <person name="Martin A.C."/>
            <person name="Harkess A."/>
            <person name="Leebens-Mack J."/>
            <person name="Louveau T."/>
            <person name="Stephenson M.J."/>
            <person name="Osbourn A."/>
        </authorList>
    </citation>
    <scope>NUCLEOTIDE SEQUENCE</scope>
    <source>
        <strain evidence="2">S10</strain>
    </source>
</reference>
<comment type="caution">
    <text evidence="2">The sequence shown here is derived from an EMBL/GenBank/DDBJ whole genome shotgun (WGS) entry which is preliminary data.</text>
</comment>
<name>A0AAD7PS67_QUISA</name>
<dbReference type="PANTHER" id="PTHR35466:SF4">
    <property type="entry name" value="EXPRESSED PROTEIN"/>
    <property type="match status" value="1"/>
</dbReference>
<evidence type="ECO:0000256" key="1">
    <source>
        <dbReference type="SAM" id="MobiDB-lite"/>
    </source>
</evidence>
<feature type="region of interest" description="Disordered" evidence="1">
    <location>
        <begin position="32"/>
        <end position="69"/>
    </location>
</feature>
<dbReference type="PANTHER" id="PTHR35466">
    <property type="entry name" value="SERINE/ARGININE REPETITIVE MATRIX PROTEIN 1"/>
    <property type="match status" value="1"/>
</dbReference>
<organism evidence="2 3">
    <name type="scientific">Quillaja saponaria</name>
    <name type="common">Soap bark tree</name>
    <dbReference type="NCBI Taxonomy" id="32244"/>
    <lineage>
        <taxon>Eukaryota</taxon>
        <taxon>Viridiplantae</taxon>
        <taxon>Streptophyta</taxon>
        <taxon>Embryophyta</taxon>
        <taxon>Tracheophyta</taxon>
        <taxon>Spermatophyta</taxon>
        <taxon>Magnoliopsida</taxon>
        <taxon>eudicotyledons</taxon>
        <taxon>Gunneridae</taxon>
        <taxon>Pentapetalae</taxon>
        <taxon>rosids</taxon>
        <taxon>fabids</taxon>
        <taxon>Fabales</taxon>
        <taxon>Quillajaceae</taxon>
        <taxon>Quillaja</taxon>
    </lineage>
</organism>
<dbReference type="KEGG" id="qsa:O6P43_015143"/>
<proteinExistence type="predicted"/>